<keyword evidence="3" id="KW-1185">Reference proteome</keyword>
<evidence type="ECO:0000313" key="2">
    <source>
        <dbReference type="EMBL" id="ETN72991.1"/>
    </source>
</evidence>
<dbReference type="Proteomes" id="UP000053676">
    <property type="component" value="Unassembled WGS sequence"/>
</dbReference>
<evidence type="ECO:0000313" key="3">
    <source>
        <dbReference type="Proteomes" id="UP000053676"/>
    </source>
</evidence>
<gene>
    <name evidence="2" type="ORF">NECAME_13658</name>
</gene>
<sequence length="67" mass="7332">MTHEAADKMKAATLPHPILLFVTISISNFVSHVCEKQLRTQKSFDRSGMPAHENPAPYAPAPIGANF</sequence>
<evidence type="ECO:0000256" key="1">
    <source>
        <dbReference type="SAM" id="MobiDB-lite"/>
    </source>
</evidence>
<protein>
    <submittedName>
        <fullName evidence="2">Uncharacterized protein</fullName>
    </submittedName>
</protein>
<dbReference type="AlphaFoldDB" id="W2SVZ0"/>
<accession>W2SVZ0</accession>
<dbReference type="EMBL" id="KI662192">
    <property type="protein sequence ID" value="ETN72991.1"/>
    <property type="molecule type" value="Genomic_DNA"/>
</dbReference>
<feature type="region of interest" description="Disordered" evidence="1">
    <location>
        <begin position="44"/>
        <end position="67"/>
    </location>
</feature>
<dbReference type="KEGG" id="nai:NECAME_13658"/>
<name>W2SVZ0_NECAM</name>
<reference evidence="3" key="1">
    <citation type="journal article" date="2014" name="Nat. Genet.">
        <title>Genome of the human hookworm Necator americanus.</title>
        <authorList>
            <person name="Tang Y.T."/>
            <person name="Gao X."/>
            <person name="Rosa B.A."/>
            <person name="Abubucker S."/>
            <person name="Hallsworth-Pepin K."/>
            <person name="Martin J."/>
            <person name="Tyagi R."/>
            <person name="Heizer E."/>
            <person name="Zhang X."/>
            <person name="Bhonagiri-Palsikar V."/>
            <person name="Minx P."/>
            <person name="Warren W.C."/>
            <person name="Wang Q."/>
            <person name="Zhan B."/>
            <person name="Hotez P.J."/>
            <person name="Sternberg P.W."/>
            <person name="Dougall A."/>
            <person name="Gaze S.T."/>
            <person name="Mulvenna J."/>
            <person name="Sotillo J."/>
            <person name="Ranganathan S."/>
            <person name="Rabelo E.M."/>
            <person name="Wilson R.K."/>
            <person name="Felgner P.L."/>
            <person name="Bethony J."/>
            <person name="Hawdon J.M."/>
            <person name="Gasser R.B."/>
            <person name="Loukas A."/>
            <person name="Mitreva M."/>
        </authorList>
    </citation>
    <scope>NUCLEOTIDE SEQUENCE [LARGE SCALE GENOMIC DNA]</scope>
</reference>
<organism evidence="2 3">
    <name type="scientific">Necator americanus</name>
    <name type="common">Human hookworm</name>
    <dbReference type="NCBI Taxonomy" id="51031"/>
    <lineage>
        <taxon>Eukaryota</taxon>
        <taxon>Metazoa</taxon>
        <taxon>Ecdysozoa</taxon>
        <taxon>Nematoda</taxon>
        <taxon>Chromadorea</taxon>
        <taxon>Rhabditida</taxon>
        <taxon>Rhabditina</taxon>
        <taxon>Rhabditomorpha</taxon>
        <taxon>Strongyloidea</taxon>
        <taxon>Ancylostomatidae</taxon>
        <taxon>Bunostominae</taxon>
        <taxon>Necator</taxon>
    </lineage>
</organism>
<proteinExistence type="predicted"/>